<evidence type="ECO:0000313" key="1">
    <source>
        <dbReference type="EMBL" id="WLS45306.1"/>
    </source>
</evidence>
<organism evidence="1 2">
    <name type="scientific">Micromonospora profundi</name>
    <dbReference type="NCBI Taxonomy" id="1420889"/>
    <lineage>
        <taxon>Bacteria</taxon>
        <taxon>Bacillati</taxon>
        <taxon>Actinomycetota</taxon>
        <taxon>Actinomycetes</taxon>
        <taxon>Micromonosporales</taxon>
        <taxon>Micromonosporaceae</taxon>
        <taxon>Micromonospora</taxon>
    </lineage>
</organism>
<gene>
    <name evidence="1" type="ORF">Q3V37_28755</name>
</gene>
<dbReference type="Proteomes" id="UP001235874">
    <property type="component" value="Chromosome"/>
</dbReference>
<reference evidence="1 2" key="1">
    <citation type="submission" date="2023-07" db="EMBL/GenBank/DDBJ databases">
        <title>Micromonospora profundi TRM 95458 converts glycerol to a new osmotic compound.</title>
        <authorList>
            <person name="Lu D."/>
        </authorList>
    </citation>
    <scope>NUCLEOTIDE SEQUENCE [LARGE SCALE GENOMIC DNA]</scope>
    <source>
        <strain evidence="1 2">TRM95458</strain>
    </source>
</reference>
<accession>A0AAJ6HR77</accession>
<dbReference type="EMBL" id="CP130472">
    <property type="protein sequence ID" value="WLS45306.1"/>
    <property type="molecule type" value="Genomic_DNA"/>
</dbReference>
<proteinExistence type="predicted"/>
<name>A0AAJ6HR77_9ACTN</name>
<evidence type="ECO:0000313" key="2">
    <source>
        <dbReference type="Proteomes" id="UP001235874"/>
    </source>
</evidence>
<dbReference type="RefSeq" id="WP_157552646.1">
    <property type="nucleotide sequence ID" value="NZ_CP130472.1"/>
</dbReference>
<dbReference type="KEGG" id="mprn:Q3V37_28755"/>
<keyword evidence="2" id="KW-1185">Reference proteome</keyword>
<protein>
    <submittedName>
        <fullName evidence="1">Uncharacterized protein</fullName>
    </submittedName>
</protein>
<dbReference type="AlphaFoldDB" id="A0AAJ6HR77"/>
<sequence length="45" mass="4723">MTACRTGRLAGVPAAGPSRAHSIDVVRQVPRLADCFTELRAPGAF</sequence>